<accession>A0A967KDR6</accession>
<organism evidence="8 9">
    <name type="scientific">Pelagibius litoralis</name>
    <dbReference type="NCBI Taxonomy" id="374515"/>
    <lineage>
        <taxon>Bacteria</taxon>
        <taxon>Pseudomonadati</taxon>
        <taxon>Pseudomonadota</taxon>
        <taxon>Alphaproteobacteria</taxon>
        <taxon>Rhodospirillales</taxon>
        <taxon>Rhodovibrionaceae</taxon>
        <taxon>Pelagibius</taxon>
    </lineage>
</organism>
<evidence type="ECO:0000256" key="5">
    <source>
        <dbReference type="ARBA" id="ARBA00023136"/>
    </source>
</evidence>
<protein>
    <submittedName>
        <fullName evidence="8">DMT family transporter</fullName>
    </submittedName>
</protein>
<dbReference type="Proteomes" id="UP000761264">
    <property type="component" value="Unassembled WGS sequence"/>
</dbReference>
<evidence type="ECO:0000313" key="9">
    <source>
        <dbReference type="Proteomes" id="UP000761264"/>
    </source>
</evidence>
<evidence type="ECO:0000256" key="2">
    <source>
        <dbReference type="ARBA" id="ARBA00009853"/>
    </source>
</evidence>
<dbReference type="SUPFAM" id="SSF103481">
    <property type="entry name" value="Multidrug resistance efflux transporter EmrE"/>
    <property type="match status" value="2"/>
</dbReference>
<feature type="transmembrane region" description="Helical" evidence="6">
    <location>
        <begin position="177"/>
        <end position="201"/>
    </location>
</feature>
<feature type="transmembrane region" description="Helical" evidence="6">
    <location>
        <begin position="221"/>
        <end position="243"/>
    </location>
</feature>
<name>A0A967KDR6_9PROT</name>
<keyword evidence="5 6" id="KW-0472">Membrane</keyword>
<dbReference type="Pfam" id="PF00892">
    <property type="entry name" value="EamA"/>
    <property type="match status" value="2"/>
</dbReference>
<evidence type="ECO:0000256" key="4">
    <source>
        <dbReference type="ARBA" id="ARBA00022989"/>
    </source>
</evidence>
<dbReference type="InterPro" id="IPR037185">
    <property type="entry name" value="EmrE-like"/>
</dbReference>
<feature type="domain" description="EamA" evidence="7">
    <location>
        <begin position="150"/>
        <end position="288"/>
    </location>
</feature>
<evidence type="ECO:0000256" key="3">
    <source>
        <dbReference type="ARBA" id="ARBA00022692"/>
    </source>
</evidence>
<keyword evidence="4 6" id="KW-1133">Transmembrane helix</keyword>
<reference evidence="8" key="1">
    <citation type="submission" date="2020-03" db="EMBL/GenBank/DDBJ databases">
        <title>Genome of Pelagibius litoralis DSM 21314T.</title>
        <authorList>
            <person name="Wang G."/>
        </authorList>
    </citation>
    <scope>NUCLEOTIDE SEQUENCE</scope>
    <source>
        <strain evidence="8">DSM 21314</strain>
    </source>
</reference>
<evidence type="ECO:0000256" key="6">
    <source>
        <dbReference type="SAM" id="Phobius"/>
    </source>
</evidence>
<comment type="similarity">
    <text evidence="2">Belongs to the drug/metabolite transporter (DMT) superfamily. 10 TMS drug/metabolite exporter (DME) (TC 2.A.7.3) family.</text>
</comment>
<comment type="subcellular location">
    <subcellularLocation>
        <location evidence="1">Membrane</location>
        <topology evidence="1">Multi-pass membrane protein</topology>
    </subcellularLocation>
</comment>
<evidence type="ECO:0000259" key="7">
    <source>
        <dbReference type="Pfam" id="PF00892"/>
    </source>
</evidence>
<proteinExistence type="inferred from homology"/>
<feature type="transmembrane region" description="Helical" evidence="6">
    <location>
        <begin position="70"/>
        <end position="87"/>
    </location>
</feature>
<keyword evidence="3 6" id="KW-0812">Transmembrane</keyword>
<feature type="transmembrane region" description="Helical" evidence="6">
    <location>
        <begin position="250"/>
        <end position="270"/>
    </location>
</feature>
<feature type="transmembrane region" description="Helical" evidence="6">
    <location>
        <begin position="145"/>
        <end position="165"/>
    </location>
</feature>
<sequence>MDNNRNIQAAGLALAASAILSFIDNFVQEVSEEAGLWQFQVVRALFALPLLVLVAKAAGRSVRPVRPYSLALRSVAVSFGLLIYFAALGTLPVAQAGAGLFSAPIWVLLFSALLFRTGIGAARIMAVLVGFTGALMLLQPDFANLSGASLMPLAAGLFYGLGMLLTRQICADENPLVLAFGVFATIGGVSLVLLLVATGHTGADQQINFVTAGWVTPTPRFLWLTLFQAVGAVIAVTLIAQAYRIGNPSFVAVFEYSFLVFAAIWALLLWETPTNALGLAGILIIISSGLAMTWLGDRPRQRSQT</sequence>
<feature type="domain" description="EamA" evidence="7">
    <location>
        <begin position="11"/>
        <end position="138"/>
    </location>
</feature>
<dbReference type="InterPro" id="IPR000620">
    <property type="entry name" value="EamA_dom"/>
</dbReference>
<evidence type="ECO:0000256" key="1">
    <source>
        <dbReference type="ARBA" id="ARBA00004141"/>
    </source>
</evidence>
<feature type="transmembrane region" description="Helical" evidence="6">
    <location>
        <begin position="37"/>
        <end position="58"/>
    </location>
</feature>
<dbReference type="PANTHER" id="PTHR22911">
    <property type="entry name" value="ACYL-MALONYL CONDENSING ENZYME-RELATED"/>
    <property type="match status" value="1"/>
</dbReference>
<gene>
    <name evidence="8" type="ORF">HBA54_17310</name>
</gene>
<keyword evidence="9" id="KW-1185">Reference proteome</keyword>
<evidence type="ECO:0000313" key="8">
    <source>
        <dbReference type="EMBL" id="NIA70365.1"/>
    </source>
</evidence>
<comment type="caution">
    <text evidence="8">The sequence shown here is derived from an EMBL/GenBank/DDBJ whole genome shotgun (WGS) entry which is preliminary data.</text>
</comment>
<dbReference type="AlphaFoldDB" id="A0A967KDR6"/>
<feature type="transmembrane region" description="Helical" evidence="6">
    <location>
        <begin position="122"/>
        <end position="139"/>
    </location>
</feature>
<dbReference type="PANTHER" id="PTHR22911:SF6">
    <property type="entry name" value="SOLUTE CARRIER FAMILY 35 MEMBER G1"/>
    <property type="match status" value="1"/>
</dbReference>
<dbReference type="GO" id="GO:0016020">
    <property type="term" value="C:membrane"/>
    <property type="evidence" value="ECO:0007669"/>
    <property type="project" value="UniProtKB-SubCell"/>
</dbReference>
<dbReference type="RefSeq" id="WP_167226873.1">
    <property type="nucleotide sequence ID" value="NZ_JAAQPH010000013.1"/>
</dbReference>
<feature type="transmembrane region" description="Helical" evidence="6">
    <location>
        <begin position="93"/>
        <end position="115"/>
    </location>
</feature>
<feature type="transmembrane region" description="Helical" evidence="6">
    <location>
        <begin position="276"/>
        <end position="295"/>
    </location>
</feature>
<dbReference type="EMBL" id="JAAQPH010000013">
    <property type="protein sequence ID" value="NIA70365.1"/>
    <property type="molecule type" value="Genomic_DNA"/>
</dbReference>